<dbReference type="Pfam" id="PF25989">
    <property type="entry name" value="YknX_C"/>
    <property type="match status" value="1"/>
</dbReference>
<dbReference type="InterPro" id="IPR058625">
    <property type="entry name" value="MdtA-like_BSH"/>
</dbReference>
<dbReference type="Pfam" id="PF25917">
    <property type="entry name" value="BSH_RND"/>
    <property type="match status" value="1"/>
</dbReference>
<dbReference type="Proteomes" id="UP000516057">
    <property type="component" value="Chromosome"/>
</dbReference>
<organism evidence="6 7">
    <name type="scientific">Paenacidovorax monticola</name>
    <dbReference type="NCBI Taxonomy" id="1926868"/>
    <lineage>
        <taxon>Bacteria</taxon>
        <taxon>Pseudomonadati</taxon>
        <taxon>Pseudomonadota</taxon>
        <taxon>Betaproteobacteria</taxon>
        <taxon>Burkholderiales</taxon>
        <taxon>Comamonadaceae</taxon>
        <taxon>Paenacidovorax</taxon>
    </lineage>
</organism>
<dbReference type="Gene3D" id="2.40.420.20">
    <property type="match status" value="1"/>
</dbReference>
<comment type="similarity">
    <text evidence="1">Belongs to the membrane fusion protein (MFP) (TC 8.A.1) family.</text>
</comment>
<dbReference type="NCBIfam" id="TIGR01730">
    <property type="entry name" value="RND_mfp"/>
    <property type="match status" value="1"/>
</dbReference>
<dbReference type="GO" id="GO:0015562">
    <property type="term" value="F:efflux transmembrane transporter activity"/>
    <property type="evidence" value="ECO:0007669"/>
    <property type="project" value="TreeGrafter"/>
</dbReference>
<feature type="domain" description="CusB-like beta-barrel" evidence="4">
    <location>
        <begin position="217"/>
        <end position="289"/>
    </location>
</feature>
<dbReference type="InterPro" id="IPR006143">
    <property type="entry name" value="RND_pump_MFP"/>
</dbReference>
<dbReference type="Pfam" id="PF25954">
    <property type="entry name" value="Beta-barrel_RND_2"/>
    <property type="match status" value="1"/>
</dbReference>
<dbReference type="PANTHER" id="PTHR30469">
    <property type="entry name" value="MULTIDRUG RESISTANCE PROTEIN MDTA"/>
    <property type="match status" value="1"/>
</dbReference>
<dbReference type="RefSeq" id="WP_187736664.1">
    <property type="nucleotide sequence ID" value="NZ_CP060790.1"/>
</dbReference>
<evidence type="ECO:0000259" key="2">
    <source>
        <dbReference type="Pfam" id="PF25876"/>
    </source>
</evidence>
<feature type="domain" description="Multidrug resistance protein MdtA-like barrel-sandwich hybrid" evidence="3">
    <location>
        <begin position="87"/>
        <end position="207"/>
    </location>
</feature>
<dbReference type="EMBL" id="CP060790">
    <property type="protein sequence ID" value="QNP59682.1"/>
    <property type="molecule type" value="Genomic_DNA"/>
</dbReference>
<sequence>MASKATHFAVAVLGIAAALGAAWWLQRPLSRAPATADTPAQAGAAGQGAAGGARPVTMVTVEVAQVREMALSDDAEAVGSLRSRQSVVLRPEVGGRVTELNFKDGERVRRGQVLVRLDDQLPRAQVQQGEAELSIAQANHKRNQELVAQGFISQRSLDESAANLQVAQAKLALARATAARLSIVAPFDGIAGIRSVAVGDYLKDGADIVNIEDLDAVYVDFRLPERFQHKLQRGQVARVEMDALPGVRYEAVVQAINPQLDADGRSVAVRACIDNRRLQLRPGMFARVTAVFGERSNARAVPEEAVVPQGGSPTVYKIVPGAGGDSRLARRVTVTLGARRPGWVEVVQGLEPGDTVVVAGQQRLQRDGMPVKVVDLASPGQGELGSAPAAAGPTALAQALPGANPCLATLPAAATARHGV</sequence>
<dbReference type="GO" id="GO:1990281">
    <property type="term" value="C:efflux pump complex"/>
    <property type="evidence" value="ECO:0007669"/>
    <property type="project" value="TreeGrafter"/>
</dbReference>
<keyword evidence="7" id="KW-1185">Reference proteome</keyword>
<dbReference type="InterPro" id="IPR058624">
    <property type="entry name" value="MdtA-like_HH"/>
</dbReference>
<dbReference type="Pfam" id="PF25876">
    <property type="entry name" value="HH_MFP_RND"/>
    <property type="match status" value="1"/>
</dbReference>
<reference evidence="6 7" key="1">
    <citation type="submission" date="2020-08" db="EMBL/GenBank/DDBJ databases">
        <title>Genome sequence of Acidovorax monticola KACC 19171T.</title>
        <authorList>
            <person name="Hyun D.-W."/>
            <person name="Bae J.-W."/>
        </authorList>
    </citation>
    <scope>NUCLEOTIDE SEQUENCE [LARGE SCALE GENOMIC DNA]</scope>
    <source>
        <strain evidence="6 7">KACC 19171</strain>
    </source>
</reference>
<dbReference type="Gene3D" id="2.40.30.170">
    <property type="match status" value="1"/>
</dbReference>
<evidence type="ECO:0000259" key="4">
    <source>
        <dbReference type="Pfam" id="PF25954"/>
    </source>
</evidence>
<evidence type="ECO:0000313" key="6">
    <source>
        <dbReference type="EMBL" id="QNP59682.1"/>
    </source>
</evidence>
<dbReference type="InterPro" id="IPR058792">
    <property type="entry name" value="Beta-barrel_RND_2"/>
</dbReference>
<dbReference type="FunFam" id="2.40.30.170:FF:000010">
    <property type="entry name" value="Efflux RND transporter periplasmic adaptor subunit"/>
    <property type="match status" value="1"/>
</dbReference>
<evidence type="ECO:0000259" key="5">
    <source>
        <dbReference type="Pfam" id="PF25989"/>
    </source>
</evidence>
<feature type="domain" description="Multidrug resistance protein MdtA-like alpha-helical hairpin" evidence="2">
    <location>
        <begin position="123"/>
        <end position="177"/>
    </location>
</feature>
<dbReference type="InterPro" id="IPR058637">
    <property type="entry name" value="YknX-like_C"/>
</dbReference>
<evidence type="ECO:0000313" key="7">
    <source>
        <dbReference type="Proteomes" id="UP000516057"/>
    </source>
</evidence>
<gene>
    <name evidence="6" type="ORF">H9L24_01335</name>
</gene>
<proteinExistence type="inferred from homology"/>
<protein>
    <submittedName>
        <fullName evidence="6">Efflux RND transporter periplasmic adaptor subunit</fullName>
    </submittedName>
</protein>
<accession>A0A7H0HGL6</accession>
<dbReference type="Gene3D" id="1.10.287.470">
    <property type="entry name" value="Helix hairpin bin"/>
    <property type="match status" value="1"/>
</dbReference>
<dbReference type="Gene3D" id="2.40.50.100">
    <property type="match status" value="1"/>
</dbReference>
<dbReference type="PANTHER" id="PTHR30469:SF11">
    <property type="entry name" value="BLL4320 PROTEIN"/>
    <property type="match status" value="1"/>
</dbReference>
<dbReference type="SUPFAM" id="SSF111369">
    <property type="entry name" value="HlyD-like secretion proteins"/>
    <property type="match status" value="1"/>
</dbReference>
<evidence type="ECO:0000259" key="3">
    <source>
        <dbReference type="Pfam" id="PF25917"/>
    </source>
</evidence>
<name>A0A7H0HGL6_9BURK</name>
<dbReference type="KEGG" id="amon:H9L24_01335"/>
<dbReference type="AlphaFoldDB" id="A0A7H0HGL6"/>
<evidence type="ECO:0000256" key="1">
    <source>
        <dbReference type="ARBA" id="ARBA00009477"/>
    </source>
</evidence>
<feature type="domain" description="YknX-like C-terminal permuted SH3-like" evidence="5">
    <location>
        <begin position="300"/>
        <end position="373"/>
    </location>
</feature>